<gene>
    <name evidence="7" type="primary">dkgA</name>
    <name evidence="7" type="ORF">Poly59_48420</name>
</gene>
<feature type="site" description="Lowers pKa of active site Tyr" evidence="5">
    <location>
        <position position="79"/>
    </location>
</feature>
<comment type="caution">
    <text evidence="7">The sequence shown here is derived from an EMBL/GenBank/DDBJ whole genome shotgun (WGS) entry which is preliminary data.</text>
</comment>
<keyword evidence="2 7" id="KW-0560">Oxidoreductase</keyword>
<comment type="similarity">
    <text evidence="1">Belongs to the aldo/keto reductase family.</text>
</comment>
<dbReference type="InterPro" id="IPR018170">
    <property type="entry name" value="Aldo/ket_reductase_CS"/>
</dbReference>
<dbReference type="AlphaFoldDB" id="A0A5C6EGR2"/>
<evidence type="ECO:0000256" key="5">
    <source>
        <dbReference type="PIRSR" id="PIRSR000097-3"/>
    </source>
</evidence>
<dbReference type="FunFam" id="3.20.20.100:FF:000007">
    <property type="entry name" value="NAD(P)H-dependent D-xylose reductase xyl1"/>
    <property type="match status" value="1"/>
</dbReference>
<reference evidence="7 8" key="1">
    <citation type="submission" date="2019-02" db="EMBL/GenBank/DDBJ databases">
        <title>Deep-cultivation of Planctomycetes and their phenomic and genomic characterization uncovers novel biology.</title>
        <authorList>
            <person name="Wiegand S."/>
            <person name="Jogler M."/>
            <person name="Boedeker C."/>
            <person name="Pinto D."/>
            <person name="Vollmers J."/>
            <person name="Rivas-Marin E."/>
            <person name="Kohn T."/>
            <person name="Peeters S.H."/>
            <person name="Heuer A."/>
            <person name="Rast P."/>
            <person name="Oberbeckmann S."/>
            <person name="Bunk B."/>
            <person name="Jeske O."/>
            <person name="Meyerdierks A."/>
            <person name="Storesund J.E."/>
            <person name="Kallscheuer N."/>
            <person name="Luecker S."/>
            <person name="Lage O.M."/>
            <person name="Pohl T."/>
            <person name="Merkel B.J."/>
            <person name="Hornburger P."/>
            <person name="Mueller R.-W."/>
            <person name="Bruemmer F."/>
            <person name="Labrenz M."/>
            <person name="Spormann A.M."/>
            <person name="Op Den Camp H."/>
            <person name="Overmann J."/>
            <person name="Amann R."/>
            <person name="Jetten M.S.M."/>
            <person name="Mascher T."/>
            <person name="Medema M.H."/>
            <person name="Devos D.P."/>
            <person name="Kaster A.-K."/>
            <person name="Ovreas L."/>
            <person name="Rohde M."/>
            <person name="Galperin M.Y."/>
            <person name="Jogler C."/>
        </authorList>
    </citation>
    <scope>NUCLEOTIDE SEQUENCE [LARGE SCALE GENOMIC DNA]</scope>
    <source>
        <strain evidence="7 8">Poly59</strain>
    </source>
</reference>
<dbReference type="InterPro" id="IPR020471">
    <property type="entry name" value="AKR"/>
</dbReference>
<dbReference type="GO" id="GO:0050580">
    <property type="term" value="F:2,5-didehydrogluconate reductase activity"/>
    <property type="evidence" value="ECO:0007669"/>
    <property type="project" value="UniProtKB-EC"/>
</dbReference>
<keyword evidence="8" id="KW-1185">Reference proteome</keyword>
<protein>
    <submittedName>
        <fullName evidence="7">2,5-diketo-D-gluconic acid reductase A</fullName>
        <ecNumber evidence="7">1.1.1.274</ecNumber>
    </submittedName>
</protein>
<dbReference type="EC" id="1.1.1.274" evidence="7"/>
<dbReference type="Proteomes" id="UP000317977">
    <property type="component" value="Unassembled WGS sequence"/>
</dbReference>
<dbReference type="PROSITE" id="PS00062">
    <property type="entry name" value="ALDOKETO_REDUCTASE_2"/>
    <property type="match status" value="1"/>
</dbReference>
<evidence type="ECO:0000259" key="6">
    <source>
        <dbReference type="Pfam" id="PF00248"/>
    </source>
</evidence>
<evidence type="ECO:0000256" key="1">
    <source>
        <dbReference type="ARBA" id="ARBA00007905"/>
    </source>
</evidence>
<sequence length="327" mass="36523">MSHETIKLATGREMPSVGLGLWKIENEITASVVGQAIECGYRHFDSAADYGNEVETGQGLSAAINSGKVDREDLWITSKLWNTHHKPEHVRLALMKTLADLQLDYLDLYLIHFPIAQAYVPIAERYPPGWFADPNAAAPKVETEAIPIVDTWRAMEDLVREGLVRDIGVCNFGVSLLRDLQNQAHIPPSVLQVEMHPYLTQEKLLRFCHESGVAVTAFSPLGAQSYFQLNMAEASESLIEHDVVKAIAGAVGRTPGQVLLRFGVQRNTSVVPKTSKVERLKENLAVFDFELSGDQMTQIANLDRHRRFNDPGDFCESAFNTFFPIYE</sequence>
<dbReference type="RefSeq" id="WP_222436154.1">
    <property type="nucleotide sequence ID" value="NZ_SJPX01000005.1"/>
</dbReference>
<organism evidence="7 8">
    <name type="scientific">Rubripirellula reticaptiva</name>
    <dbReference type="NCBI Taxonomy" id="2528013"/>
    <lineage>
        <taxon>Bacteria</taxon>
        <taxon>Pseudomonadati</taxon>
        <taxon>Planctomycetota</taxon>
        <taxon>Planctomycetia</taxon>
        <taxon>Pirellulales</taxon>
        <taxon>Pirellulaceae</taxon>
        <taxon>Rubripirellula</taxon>
    </lineage>
</organism>
<name>A0A5C6EGR2_9BACT</name>
<accession>A0A5C6EGR2</accession>
<dbReference type="SUPFAM" id="SSF51430">
    <property type="entry name" value="NAD(P)-linked oxidoreductase"/>
    <property type="match status" value="1"/>
</dbReference>
<dbReference type="InterPro" id="IPR023210">
    <property type="entry name" value="NADP_OxRdtase_dom"/>
</dbReference>
<dbReference type="InterPro" id="IPR036812">
    <property type="entry name" value="NAD(P)_OxRdtase_dom_sf"/>
</dbReference>
<dbReference type="PIRSF" id="PIRSF000097">
    <property type="entry name" value="AKR"/>
    <property type="match status" value="1"/>
</dbReference>
<dbReference type="Pfam" id="PF00248">
    <property type="entry name" value="Aldo_ket_red"/>
    <property type="match status" value="1"/>
</dbReference>
<dbReference type="PROSITE" id="PS00063">
    <property type="entry name" value="ALDOKETO_REDUCTASE_3"/>
    <property type="match status" value="1"/>
</dbReference>
<evidence type="ECO:0000256" key="4">
    <source>
        <dbReference type="PIRSR" id="PIRSR000097-2"/>
    </source>
</evidence>
<dbReference type="PANTHER" id="PTHR11732">
    <property type="entry name" value="ALDO/KETO REDUCTASE"/>
    <property type="match status" value="1"/>
</dbReference>
<feature type="domain" description="NADP-dependent oxidoreductase" evidence="6">
    <location>
        <begin position="18"/>
        <end position="303"/>
    </location>
</feature>
<evidence type="ECO:0000256" key="2">
    <source>
        <dbReference type="ARBA" id="ARBA00023002"/>
    </source>
</evidence>
<dbReference type="PRINTS" id="PR00069">
    <property type="entry name" value="ALDKETRDTASE"/>
</dbReference>
<proteinExistence type="inferred from homology"/>
<evidence type="ECO:0000313" key="7">
    <source>
        <dbReference type="EMBL" id="TWU47998.1"/>
    </source>
</evidence>
<feature type="active site" description="Proton donor" evidence="3">
    <location>
        <position position="50"/>
    </location>
</feature>
<evidence type="ECO:0000313" key="8">
    <source>
        <dbReference type="Proteomes" id="UP000317977"/>
    </source>
</evidence>
<dbReference type="Gene3D" id="3.20.20.100">
    <property type="entry name" value="NADP-dependent oxidoreductase domain"/>
    <property type="match status" value="1"/>
</dbReference>
<evidence type="ECO:0000256" key="3">
    <source>
        <dbReference type="PIRSR" id="PIRSR000097-1"/>
    </source>
</evidence>
<dbReference type="EMBL" id="SJPX01000005">
    <property type="protein sequence ID" value="TWU47998.1"/>
    <property type="molecule type" value="Genomic_DNA"/>
</dbReference>
<feature type="binding site" evidence="4">
    <location>
        <position position="112"/>
    </location>
    <ligand>
        <name>substrate</name>
    </ligand>
</feature>